<feature type="region of interest" description="Disordered" evidence="1">
    <location>
        <begin position="76"/>
        <end position="120"/>
    </location>
</feature>
<feature type="signal peptide" evidence="2">
    <location>
        <begin position="1"/>
        <end position="24"/>
    </location>
</feature>
<keyword evidence="4" id="KW-1185">Reference proteome</keyword>
<evidence type="ECO:0000256" key="2">
    <source>
        <dbReference type="SAM" id="SignalP"/>
    </source>
</evidence>
<dbReference type="Proteomes" id="UP000276133">
    <property type="component" value="Unassembled WGS sequence"/>
</dbReference>
<feature type="chain" id="PRO_5018224190" evidence="2">
    <location>
        <begin position="25"/>
        <end position="151"/>
    </location>
</feature>
<organism evidence="3 4">
    <name type="scientific">Brachionus plicatilis</name>
    <name type="common">Marine rotifer</name>
    <name type="synonym">Brachionus muelleri</name>
    <dbReference type="NCBI Taxonomy" id="10195"/>
    <lineage>
        <taxon>Eukaryota</taxon>
        <taxon>Metazoa</taxon>
        <taxon>Spiralia</taxon>
        <taxon>Gnathifera</taxon>
        <taxon>Rotifera</taxon>
        <taxon>Eurotatoria</taxon>
        <taxon>Monogononta</taxon>
        <taxon>Pseudotrocha</taxon>
        <taxon>Ploima</taxon>
        <taxon>Brachionidae</taxon>
        <taxon>Brachionus</taxon>
    </lineage>
</organism>
<feature type="compositionally biased region" description="Basic and acidic residues" evidence="1">
    <location>
        <begin position="46"/>
        <end position="57"/>
    </location>
</feature>
<sequence>MHRSTILFVFLGTTIFFLIKGSNAEVKKSLRDVDENSSPESEDQYDLEKKKRSASDERGELLREFVDRLSQRYKQSNQLNYKHEPGSDLDLDENVSSRFGPNNDDFDSHYESEEDDYKRRKKSLIKKKRFREYFRKRNAFQNRYKKFRENF</sequence>
<evidence type="ECO:0000313" key="4">
    <source>
        <dbReference type="Proteomes" id="UP000276133"/>
    </source>
</evidence>
<keyword evidence="2" id="KW-0732">Signal</keyword>
<protein>
    <submittedName>
        <fullName evidence="3">Uncharacterized protein</fullName>
    </submittedName>
</protein>
<dbReference type="AlphaFoldDB" id="A0A3M7SCY8"/>
<evidence type="ECO:0000256" key="1">
    <source>
        <dbReference type="SAM" id="MobiDB-lite"/>
    </source>
</evidence>
<proteinExistence type="predicted"/>
<feature type="region of interest" description="Disordered" evidence="1">
    <location>
        <begin position="30"/>
        <end position="57"/>
    </location>
</feature>
<evidence type="ECO:0000313" key="3">
    <source>
        <dbReference type="EMBL" id="RNA33408.1"/>
    </source>
</evidence>
<accession>A0A3M7SCY8</accession>
<gene>
    <name evidence="3" type="ORF">BpHYR1_048499</name>
</gene>
<comment type="caution">
    <text evidence="3">The sequence shown here is derived from an EMBL/GenBank/DDBJ whole genome shotgun (WGS) entry which is preliminary data.</text>
</comment>
<reference evidence="3 4" key="1">
    <citation type="journal article" date="2018" name="Sci. Rep.">
        <title>Genomic signatures of local adaptation to the degree of environmental predictability in rotifers.</title>
        <authorList>
            <person name="Franch-Gras L."/>
            <person name="Hahn C."/>
            <person name="Garcia-Roger E.M."/>
            <person name="Carmona M.J."/>
            <person name="Serra M."/>
            <person name="Gomez A."/>
        </authorList>
    </citation>
    <scope>NUCLEOTIDE SEQUENCE [LARGE SCALE GENOMIC DNA]</scope>
    <source>
        <strain evidence="3">HYR1</strain>
    </source>
</reference>
<dbReference type="EMBL" id="REGN01001644">
    <property type="protein sequence ID" value="RNA33408.1"/>
    <property type="molecule type" value="Genomic_DNA"/>
</dbReference>
<name>A0A3M7SCY8_BRAPC</name>
<feature type="compositionally biased region" description="Acidic residues" evidence="1">
    <location>
        <begin position="35"/>
        <end position="45"/>
    </location>
</feature>